<name>A0A8B7BRD6_PHODC</name>
<gene>
    <name evidence="12" type="primary">LOC103702945</name>
</gene>
<feature type="region of interest" description="Disordered" evidence="8">
    <location>
        <begin position="53"/>
        <end position="90"/>
    </location>
</feature>
<comment type="subcellular location">
    <subcellularLocation>
        <location evidence="1">Golgi apparatus membrane</location>
        <topology evidence="1">Single-pass type II membrane protein</topology>
    </subcellularLocation>
</comment>
<evidence type="ECO:0000313" key="11">
    <source>
        <dbReference type="Proteomes" id="UP000228380"/>
    </source>
</evidence>
<evidence type="ECO:0000256" key="2">
    <source>
        <dbReference type="ARBA" id="ARBA00007727"/>
    </source>
</evidence>
<evidence type="ECO:0000313" key="12">
    <source>
        <dbReference type="RefSeq" id="XP_008783821.2"/>
    </source>
</evidence>
<keyword evidence="3" id="KW-0812">Transmembrane</keyword>
<dbReference type="Pfam" id="PF14416">
    <property type="entry name" value="PMR5N"/>
    <property type="match status" value="1"/>
</dbReference>
<dbReference type="AlphaFoldDB" id="A0A8B7BRD6"/>
<dbReference type="Proteomes" id="UP000228380">
    <property type="component" value="Chromosome 8"/>
</dbReference>
<evidence type="ECO:0000256" key="5">
    <source>
        <dbReference type="ARBA" id="ARBA00022989"/>
    </source>
</evidence>
<keyword evidence="4" id="KW-0735">Signal-anchor</keyword>
<organism evidence="11 12">
    <name type="scientific">Phoenix dactylifera</name>
    <name type="common">Date palm</name>
    <dbReference type="NCBI Taxonomy" id="42345"/>
    <lineage>
        <taxon>Eukaryota</taxon>
        <taxon>Viridiplantae</taxon>
        <taxon>Streptophyta</taxon>
        <taxon>Embryophyta</taxon>
        <taxon>Tracheophyta</taxon>
        <taxon>Spermatophyta</taxon>
        <taxon>Magnoliopsida</taxon>
        <taxon>Liliopsida</taxon>
        <taxon>Arecaceae</taxon>
        <taxon>Coryphoideae</taxon>
        <taxon>Phoeniceae</taxon>
        <taxon>Phoenix</taxon>
    </lineage>
</organism>
<feature type="domain" description="Trichome birefringence-like N-terminal" evidence="10">
    <location>
        <begin position="105"/>
        <end position="158"/>
    </location>
</feature>
<reference evidence="12" key="2">
    <citation type="submission" date="2025-08" db="UniProtKB">
        <authorList>
            <consortium name="RefSeq"/>
        </authorList>
    </citation>
    <scope>IDENTIFICATION</scope>
    <source>
        <tissue evidence="12">Young leaves</tissue>
    </source>
</reference>
<feature type="compositionally biased region" description="Basic and acidic residues" evidence="8">
    <location>
        <begin position="68"/>
        <end position="79"/>
    </location>
</feature>
<keyword evidence="5" id="KW-1133">Transmembrane helix</keyword>
<protein>
    <submittedName>
        <fullName evidence="12">Protein trichome birefringence-like 23</fullName>
    </submittedName>
</protein>
<feature type="domain" description="Trichome birefringence-like C-terminal" evidence="9">
    <location>
        <begin position="159"/>
        <end position="451"/>
    </location>
</feature>
<dbReference type="RefSeq" id="XP_008783821.2">
    <property type="nucleotide sequence ID" value="XM_008785599.4"/>
</dbReference>
<accession>A0A8B7BRD6</accession>
<keyword evidence="11" id="KW-1185">Reference proteome</keyword>
<dbReference type="InterPro" id="IPR029962">
    <property type="entry name" value="TBL"/>
</dbReference>
<evidence type="ECO:0000256" key="7">
    <source>
        <dbReference type="ARBA" id="ARBA00023136"/>
    </source>
</evidence>
<evidence type="ECO:0000259" key="9">
    <source>
        <dbReference type="Pfam" id="PF13839"/>
    </source>
</evidence>
<dbReference type="KEGG" id="pda:103702945"/>
<dbReference type="PANTHER" id="PTHR32285">
    <property type="entry name" value="PROTEIN TRICHOME BIREFRINGENCE-LIKE 9-RELATED"/>
    <property type="match status" value="1"/>
</dbReference>
<evidence type="ECO:0000256" key="6">
    <source>
        <dbReference type="ARBA" id="ARBA00023034"/>
    </source>
</evidence>
<evidence type="ECO:0000256" key="8">
    <source>
        <dbReference type="SAM" id="MobiDB-lite"/>
    </source>
</evidence>
<evidence type="ECO:0000259" key="10">
    <source>
        <dbReference type="Pfam" id="PF14416"/>
    </source>
</evidence>
<keyword evidence="7" id="KW-0472">Membrane</keyword>
<evidence type="ECO:0000256" key="4">
    <source>
        <dbReference type="ARBA" id="ARBA00022968"/>
    </source>
</evidence>
<reference evidence="11" key="1">
    <citation type="journal article" date="2019" name="Nat. Commun.">
        <title>Genome-wide association mapping of date palm fruit traits.</title>
        <authorList>
            <person name="Hazzouri K.M."/>
            <person name="Gros-Balthazard M."/>
            <person name="Flowers J.M."/>
            <person name="Copetti D."/>
            <person name="Lemansour A."/>
            <person name="Lebrun M."/>
            <person name="Masmoudi K."/>
            <person name="Ferrand S."/>
            <person name="Dhar M.I."/>
            <person name="Fresquez Z.A."/>
            <person name="Rosas U."/>
            <person name="Zhang J."/>
            <person name="Talag J."/>
            <person name="Lee S."/>
            <person name="Kudrna D."/>
            <person name="Powell R.F."/>
            <person name="Leitch I.J."/>
            <person name="Krueger R.R."/>
            <person name="Wing R.A."/>
            <person name="Amiri K.M.A."/>
            <person name="Purugganan M.D."/>
        </authorList>
    </citation>
    <scope>NUCLEOTIDE SEQUENCE [LARGE SCALE GENOMIC DNA]</scope>
    <source>
        <strain evidence="11">cv. Khalas</strain>
    </source>
</reference>
<evidence type="ECO:0000256" key="1">
    <source>
        <dbReference type="ARBA" id="ARBA00004323"/>
    </source>
</evidence>
<keyword evidence="6" id="KW-0333">Golgi apparatus</keyword>
<sequence>MVKEMGWSDWEPWPALHRKSNHLLVKLLVSALFMGISFRLLFSHSTTFLPVSQPPAAAERTETPVVDAGDKKPEKDSPSIEKTGASEPSVSEMALDLEEQVSPKERCDLFTGEWIPNPSGPAYNNETCHFIEPPQNCMKNGRPDKGYLYWKWRPRGCDLPPFNAEKFLDSMRNKSWALIGDSILRNHVQSLICLLSKAEEAVEVYHDDTYKSRRWHFPSHNFTLSLIWSPFLVKAEIFENDDGESKSEIQLHLDVLDANWTDQYYSFDYIVMSAGQWFLKTAIYRENNVVVGCHYCPGKNLTELGVDHAYHKTLQLVFRFITTSDHKPFVLYRTWTPDHFENGEWFNGGTCNRKEPYKLGEYNGKGMDHLMRDIEFEEFDRTVVLDGPGSGARLKLLDTYQLSLLRPDGHSGPYRTFHPFDKDKNAVVQNDCLHWCLPGPVDAWNDLIMEMVLNE</sequence>
<proteinExistence type="inferred from homology"/>
<dbReference type="InterPro" id="IPR025846">
    <property type="entry name" value="TBL_N"/>
</dbReference>
<evidence type="ECO:0000256" key="3">
    <source>
        <dbReference type="ARBA" id="ARBA00022692"/>
    </source>
</evidence>
<dbReference type="PANTHER" id="PTHR32285:SF324">
    <property type="entry name" value="PROTEIN TRICHOME BIREFRINGENCE-LIKE 25"/>
    <property type="match status" value="1"/>
</dbReference>
<dbReference type="GO" id="GO:1990538">
    <property type="term" value="F:xylan O-acetyltransferase activity"/>
    <property type="evidence" value="ECO:0007669"/>
    <property type="project" value="UniProtKB-ARBA"/>
</dbReference>
<dbReference type="GO" id="GO:0000139">
    <property type="term" value="C:Golgi membrane"/>
    <property type="evidence" value="ECO:0007669"/>
    <property type="project" value="UniProtKB-SubCell"/>
</dbReference>
<dbReference type="InterPro" id="IPR026057">
    <property type="entry name" value="TBL_C"/>
</dbReference>
<comment type="similarity">
    <text evidence="2">Belongs to the PC-esterase family. TBL subfamily.</text>
</comment>
<dbReference type="GeneID" id="103702945"/>
<dbReference type="OrthoDB" id="630188at2759"/>
<dbReference type="Pfam" id="PF13839">
    <property type="entry name" value="PC-Esterase"/>
    <property type="match status" value="1"/>
</dbReference>